<proteinExistence type="predicted"/>
<evidence type="ECO:0000256" key="2">
    <source>
        <dbReference type="ARBA" id="ARBA00022692"/>
    </source>
</evidence>
<dbReference type="OrthoDB" id="427452at2759"/>
<dbReference type="InterPro" id="IPR023395">
    <property type="entry name" value="MCP_dom_sf"/>
</dbReference>
<dbReference type="EMBL" id="KL991818">
    <property type="protein sequence ID" value="KFK22171.1"/>
    <property type="molecule type" value="Genomic_DNA"/>
</dbReference>
<dbReference type="SUPFAM" id="SSF103506">
    <property type="entry name" value="Mitochondrial carrier"/>
    <property type="match status" value="1"/>
</dbReference>
<gene>
    <name evidence="4" type="ORF">AALP_AAs42443U000100</name>
</gene>
<comment type="subcellular location">
    <subcellularLocation>
        <location evidence="1">Membrane</location>
        <topology evidence="1">Multi-pass membrane protein</topology>
    </subcellularLocation>
</comment>
<evidence type="ECO:0000313" key="5">
    <source>
        <dbReference type="Proteomes" id="UP000029120"/>
    </source>
</evidence>
<protein>
    <submittedName>
        <fullName evidence="4">Uncharacterized protein</fullName>
    </submittedName>
</protein>
<name>A0A087FX19_ARAAL</name>
<dbReference type="InterPro" id="IPR018108">
    <property type="entry name" value="MCP_transmembrane"/>
</dbReference>
<dbReference type="Gramene" id="KFK22171">
    <property type="protein sequence ID" value="KFK22171"/>
    <property type="gene ID" value="AALP_AAs42443U000100"/>
</dbReference>
<dbReference type="GO" id="GO:0016020">
    <property type="term" value="C:membrane"/>
    <property type="evidence" value="ECO:0007669"/>
    <property type="project" value="UniProtKB-SubCell"/>
</dbReference>
<dbReference type="eggNOG" id="KOG0767">
    <property type="taxonomic scope" value="Eukaryota"/>
</dbReference>
<keyword evidence="2" id="KW-0812">Transmembrane</keyword>
<evidence type="ECO:0000256" key="1">
    <source>
        <dbReference type="ARBA" id="ARBA00004141"/>
    </source>
</evidence>
<keyword evidence="3" id="KW-0472">Membrane</keyword>
<reference evidence="5" key="1">
    <citation type="journal article" date="2015" name="Nat. Plants">
        <title>Genome expansion of Arabis alpina linked with retrotransposition and reduced symmetric DNA methylation.</title>
        <authorList>
            <person name="Willing E.M."/>
            <person name="Rawat V."/>
            <person name="Mandakova T."/>
            <person name="Maumus F."/>
            <person name="James G.V."/>
            <person name="Nordstroem K.J."/>
            <person name="Becker C."/>
            <person name="Warthmann N."/>
            <person name="Chica C."/>
            <person name="Szarzynska B."/>
            <person name="Zytnicki M."/>
            <person name="Albani M.C."/>
            <person name="Kiefer C."/>
            <person name="Bergonzi S."/>
            <person name="Castaings L."/>
            <person name="Mateos J.L."/>
            <person name="Berns M.C."/>
            <person name="Bujdoso N."/>
            <person name="Piofczyk T."/>
            <person name="de Lorenzo L."/>
            <person name="Barrero-Sicilia C."/>
            <person name="Mateos I."/>
            <person name="Piednoel M."/>
            <person name="Hagmann J."/>
            <person name="Chen-Min-Tao R."/>
            <person name="Iglesias-Fernandez R."/>
            <person name="Schuster S.C."/>
            <person name="Alonso-Blanco C."/>
            <person name="Roudier F."/>
            <person name="Carbonero P."/>
            <person name="Paz-Ares J."/>
            <person name="Davis S.J."/>
            <person name="Pecinka A."/>
            <person name="Quesneville H."/>
            <person name="Colot V."/>
            <person name="Lysak M.A."/>
            <person name="Weigel D."/>
            <person name="Coupland G."/>
            <person name="Schneeberger K."/>
        </authorList>
    </citation>
    <scope>NUCLEOTIDE SEQUENCE [LARGE SCALE GENOMIC DNA]</scope>
    <source>
        <strain evidence="5">cv. Pajares</strain>
    </source>
</reference>
<dbReference type="AlphaFoldDB" id="A0A087FX19"/>
<evidence type="ECO:0000313" key="4">
    <source>
        <dbReference type="EMBL" id="KFK22171.1"/>
    </source>
</evidence>
<evidence type="ECO:0000256" key="3">
    <source>
        <dbReference type="ARBA" id="ARBA00023136"/>
    </source>
</evidence>
<keyword evidence="5" id="KW-1185">Reference proteome</keyword>
<organism evidence="4 5">
    <name type="scientific">Arabis alpina</name>
    <name type="common">Alpine rock-cress</name>
    <dbReference type="NCBI Taxonomy" id="50452"/>
    <lineage>
        <taxon>Eukaryota</taxon>
        <taxon>Viridiplantae</taxon>
        <taxon>Streptophyta</taxon>
        <taxon>Embryophyta</taxon>
        <taxon>Tracheophyta</taxon>
        <taxon>Spermatophyta</taxon>
        <taxon>Magnoliopsida</taxon>
        <taxon>eudicotyledons</taxon>
        <taxon>Gunneridae</taxon>
        <taxon>Pentapetalae</taxon>
        <taxon>rosids</taxon>
        <taxon>malvids</taxon>
        <taxon>Brassicales</taxon>
        <taxon>Brassicaceae</taxon>
        <taxon>Arabideae</taxon>
        <taxon>Arabis</taxon>
    </lineage>
</organism>
<dbReference type="Proteomes" id="UP000029120">
    <property type="component" value="Unassembled WGS sequence"/>
</dbReference>
<dbReference type="Pfam" id="PF00153">
    <property type="entry name" value="Mito_carr"/>
    <property type="match status" value="1"/>
</dbReference>
<accession>A0A087FX19</accession>
<sequence length="55" mass="6276">MYPNRKEFQVDSDCGGGGGARRMFDGFPKFIKSERFGGLYKGLGPLWERQIPCKF</sequence>